<gene>
    <name evidence="1" type="ORF">SPF06_02515</name>
</gene>
<protein>
    <submittedName>
        <fullName evidence="1">Uncharacterized protein</fullName>
    </submittedName>
</protein>
<keyword evidence="2" id="KW-1185">Reference proteome</keyword>
<comment type="caution">
    <text evidence="1">The sequence shown here is derived from an EMBL/GenBank/DDBJ whole genome shotgun (WGS) entry which is preliminary data.</text>
</comment>
<sequence>MNAAAPYFVHVNGDPAGFGLPWEDRDAVLVCFRAEQLSGRVTGVADADVALMIAEAANQAAPGMVPVRLSMFRRLTAGWPSDWPQGRPLGWFAYDPAADAIDPTPRLAVAKDSNVAVRIQLLDTDEAAQLGLPPTPEGWARGWLVNAATGAESVVLLEGTYAAQLMESWHLGDGSLPRMPFAAIVGHQEAPPEAWRPTDDALARLTLQDGA</sequence>
<reference evidence="1 2" key="1">
    <citation type="submission" date="2023-12" db="EMBL/GenBank/DDBJ databases">
        <title>Sinomonas terricola sp. nov, isolated from litchi orchard soil in Guangdong, PR China.</title>
        <authorList>
            <person name="Jiaxin W."/>
            <person name="Yang Z."/>
            <person name="Honghui Z."/>
        </authorList>
    </citation>
    <scope>NUCLEOTIDE SEQUENCE [LARGE SCALE GENOMIC DNA]</scope>
    <source>
        <strain evidence="1 2">JGH33</strain>
    </source>
</reference>
<evidence type="ECO:0000313" key="2">
    <source>
        <dbReference type="Proteomes" id="UP001304769"/>
    </source>
</evidence>
<dbReference type="EMBL" id="JAYGGQ010000001">
    <property type="protein sequence ID" value="MEA5453586.1"/>
    <property type="molecule type" value="Genomic_DNA"/>
</dbReference>
<proteinExistence type="predicted"/>
<evidence type="ECO:0000313" key="1">
    <source>
        <dbReference type="EMBL" id="MEA5453586.1"/>
    </source>
</evidence>
<organism evidence="1 2">
    <name type="scientific">Sinomonas terricola</name>
    <dbReference type="NCBI Taxonomy" id="3110330"/>
    <lineage>
        <taxon>Bacteria</taxon>
        <taxon>Bacillati</taxon>
        <taxon>Actinomycetota</taxon>
        <taxon>Actinomycetes</taxon>
        <taxon>Micrococcales</taxon>
        <taxon>Micrococcaceae</taxon>
        <taxon>Sinomonas</taxon>
    </lineage>
</organism>
<dbReference type="RefSeq" id="WP_323277339.1">
    <property type="nucleotide sequence ID" value="NZ_JAYGGQ010000001.1"/>
</dbReference>
<name>A0ABU5T1R1_9MICC</name>
<dbReference type="Proteomes" id="UP001304769">
    <property type="component" value="Unassembled WGS sequence"/>
</dbReference>
<accession>A0ABU5T1R1</accession>